<comment type="caution">
    <text evidence="1">The sequence shown here is derived from an EMBL/GenBank/DDBJ whole genome shotgun (WGS) entry which is preliminary data.</text>
</comment>
<dbReference type="EMBL" id="SEOQ01000008">
    <property type="protein sequence ID" value="TFY72669.1"/>
    <property type="molecule type" value="Genomic_DNA"/>
</dbReference>
<sequence length="78" mass="8680">MNNAPSSKGCLIPPSSGSGCVTRIGERAEYDSESEWGWFAIADIVHETAKRRRRYEEAARAKGKSVEFAQHVMVYCLS</sequence>
<accession>A0A4Y9ZGT0</accession>
<organism evidence="1 2">
    <name type="scientific">Dentipellis fragilis</name>
    <dbReference type="NCBI Taxonomy" id="205917"/>
    <lineage>
        <taxon>Eukaryota</taxon>
        <taxon>Fungi</taxon>
        <taxon>Dikarya</taxon>
        <taxon>Basidiomycota</taxon>
        <taxon>Agaricomycotina</taxon>
        <taxon>Agaricomycetes</taxon>
        <taxon>Russulales</taxon>
        <taxon>Hericiaceae</taxon>
        <taxon>Dentipellis</taxon>
    </lineage>
</organism>
<proteinExistence type="predicted"/>
<protein>
    <submittedName>
        <fullName evidence="1">Uncharacterized protein</fullName>
    </submittedName>
</protein>
<dbReference type="Proteomes" id="UP000298327">
    <property type="component" value="Unassembled WGS sequence"/>
</dbReference>
<dbReference type="AlphaFoldDB" id="A0A4Y9ZGT0"/>
<reference evidence="1 2" key="1">
    <citation type="submission" date="2019-02" db="EMBL/GenBank/DDBJ databases">
        <title>Genome sequencing of the rare red list fungi Dentipellis fragilis.</title>
        <authorList>
            <person name="Buettner E."/>
            <person name="Kellner H."/>
        </authorList>
    </citation>
    <scope>NUCLEOTIDE SEQUENCE [LARGE SCALE GENOMIC DNA]</scope>
    <source>
        <strain evidence="1 2">DSM 105465</strain>
    </source>
</reference>
<gene>
    <name evidence="1" type="ORF">EVG20_g345</name>
</gene>
<evidence type="ECO:0000313" key="1">
    <source>
        <dbReference type="EMBL" id="TFY72669.1"/>
    </source>
</evidence>
<keyword evidence="2" id="KW-1185">Reference proteome</keyword>
<name>A0A4Y9ZGT0_9AGAM</name>
<evidence type="ECO:0000313" key="2">
    <source>
        <dbReference type="Proteomes" id="UP000298327"/>
    </source>
</evidence>